<dbReference type="InterPro" id="IPR029057">
    <property type="entry name" value="PRTase-like"/>
</dbReference>
<dbReference type="GO" id="GO:0006015">
    <property type="term" value="P:5-phosphoribose 1-diphosphate biosynthetic process"/>
    <property type="evidence" value="ECO:0007669"/>
    <property type="project" value="TreeGrafter"/>
</dbReference>
<evidence type="ECO:0000313" key="14">
    <source>
        <dbReference type="Proteomes" id="UP000094626"/>
    </source>
</evidence>
<proteinExistence type="inferred from homology"/>
<evidence type="ECO:0000313" key="12">
    <source>
        <dbReference type="EMBL" id="EZP80910.1"/>
    </source>
</evidence>
<evidence type="ECO:0000256" key="7">
    <source>
        <dbReference type="ARBA" id="ARBA00049535"/>
    </source>
</evidence>
<keyword evidence="6" id="KW-0067">ATP-binding</keyword>
<dbReference type="GO" id="GO:0002189">
    <property type="term" value="C:ribose phosphate diphosphokinase complex"/>
    <property type="evidence" value="ECO:0007669"/>
    <property type="project" value="TreeGrafter"/>
</dbReference>
<dbReference type="eggNOG" id="COG0462">
    <property type="taxonomic scope" value="Bacteria"/>
</dbReference>
<dbReference type="EC" id="2.7.6.1" evidence="1"/>
<dbReference type="GO" id="GO:0004749">
    <property type="term" value="F:ribose phosphate diphosphokinase activity"/>
    <property type="evidence" value="ECO:0007669"/>
    <property type="project" value="UniProtKB-EC"/>
</dbReference>
<dbReference type="NCBIfam" id="NF005537">
    <property type="entry name" value="PRK07199.1"/>
    <property type="match status" value="1"/>
</dbReference>
<dbReference type="InterPro" id="IPR029099">
    <property type="entry name" value="Pribosyltran_N"/>
</dbReference>
<keyword evidence="5" id="KW-0418">Kinase</keyword>
<dbReference type="OrthoDB" id="324294at2"/>
<evidence type="ECO:0000256" key="6">
    <source>
        <dbReference type="ARBA" id="ARBA00022840"/>
    </source>
</evidence>
<dbReference type="Proteomes" id="UP000094626">
    <property type="component" value="Plasmid pSA3"/>
</dbReference>
<evidence type="ECO:0000259" key="9">
    <source>
        <dbReference type="Pfam" id="PF00156"/>
    </source>
</evidence>
<dbReference type="GO" id="GO:0000287">
    <property type="term" value="F:magnesium ion binding"/>
    <property type="evidence" value="ECO:0007669"/>
    <property type="project" value="InterPro"/>
</dbReference>
<dbReference type="InterPro" id="IPR005946">
    <property type="entry name" value="Rib-P_diPkinase"/>
</dbReference>
<evidence type="ECO:0000256" key="1">
    <source>
        <dbReference type="ARBA" id="ARBA00013247"/>
    </source>
</evidence>
<dbReference type="Gene3D" id="3.40.50.2020">
    <property type="match status" value="2"/>
</dbReference>
<dbReference type="KEGG" id="nre:BES08_30095"/>
<keyword evidence="14" id="KW-1185">Reference proteome</keyword>
<keyword evidence="11" id="KW-0614">Plasmid</keyword>
<dbReference type="PATRIC" id="fig|158500.4.peg.3036"/>
<evidence type="ECO:0000256" key="8">
    <source>
        <dbReference type="RuleBase" id="RU004324"/>
    </source>
</evidence>
<dbReference type="EMBL" id="CP017078">
    <property type="protein sequence ID" value="AOR81132.1"/>
    <property type="molecule type" value="Genomic_DNA"/>
</dbReference>
<evidence type="ECO:0000256" key="3">
    <source>
        <dbReference type="ARBA" id="ARBA00022727"/>
    </source>
</evidence>
<dbReference type="Proteomes" id="UP000024329">
    <property type="component" value="Unassembled WGS sequence"/>
</dbReference>
<geneLocation type="plasmid" evidence="11 14">
    <name>pSA3</name>
</geneLocation>
<dbReference type="EMBL" id="JFYZ01000014">
    <property type="protein sequence ID" value="EZP80910.1"/>
    <property type="molecule type" value="Genomic_DNA"/>
</dbReference>
<dbReference type="SMART" id="SM01400">
    <property type="entry name" value="Pribosyltran_N"/>
    <property type="match status" value="1"/>
</dbReference>
<dbReference type="GeneID" id="29272161"/>
<dbReference type="Pfam" id="PF13793">
    <property type="entry name" value="Pribosyltran_N"/>
    <property type="match status" value="1"/>
</dbReference>
<feature type="domain" description="Ribose-phosphate pyrophosphokinase N-terminal" evidence="10">
    <location>
        <begin position="5"/>
        <end position="116"/>
    </location>
</feature>
<dbReference type="PANTHER" id="PTHR10210">
    <property type="entry name" value="RIBOSE-PHOSPHATE DIPHOSPHOKINASE FAMILY MEMBER"/>
    <property type="match status" value="1"/>
</dbReference>
<evidence type="ECO:0000256" key="4">
    <source>
        <dbReference type="ARBA" id="ARBA00022741"/>
    </source>
</evidence>
<dbReference type="InterPro" id="IPR000836">
    <property type="entry name" value="PRTase_dom"/>
</dbReference>
<dbReference type="GO" id="GO:0006164">
    <property type="term" value="P:purine nucleotide biosynthetic process"/>
    <property type="evidence" value="ECO:0007669"/>
    <property type="project" value="TreeGrafter"/>
</dbReference>
<sequence>MNRPVLFALPGSEALAQPLSAALDAEVGTIEHRQFPDGETYLRVGNDVSDREVILLSSLDHPDAKLLPLLFAADTARDLGARRIGLVAPYLAYMRQDIRFHAGEAVTSRTFAAILSRHLDWLVTVDPHLHRYHELSEIYRIPTQVVHAAPFLASWIKRNVARPLIIGPDLESEQWVSQVAADADAPFLVCEKIRSGDRHVTISIPNAPAFLDRQPVLVDDIASSGRTLTEAARQLVGMGFARPDCVVVHPLFAGDAAQVLGGLVERIVSTNAVAHASNDIDVMPAIAEAVRHRIEWRAARQF</sequence>
<dbReference type="AlphaFoldDB" id="A0A031JVD8"/>
<dbReference type="CDD" id="cd06223">
    <property type="entry name" value="PRTases_typeI"/>
    <property type="match status" value="1"/>
</dbReference>
<dbReference type="NCBIfam" id="TIGR01251">
    <property type="entry name" value="ribP_PPkin"/>
    <property type="match status" value="1"/>
</dbReference>
<dbReference type="GO" id="GO:0016301">
    <property type="term" value="F:kinase activity"/>
    <property type="evidence" value="ECO:0007669"/>
    <property type="project" value="UniProtKB-KW"/>
</dbReference>
<feature type="domain" description="Phosphoribosyltransferase" evidence="9">
    <location>
        <begin position="145"/>
        <end position="247"/>
    </location>
</feature>
<organism evidence="12 13">
    <name type="scientific">Novosphingobium resinovorum</name>
    <dbReference type="NCBI Taxonomy" id="158500"/>
    <lineage>
        <taxon>Bacteria</taxon>
        <taxon>Pseudomonadati</taxon>
        <taxon>Pseudomonadota</taxon>
        <taxon>Alphaproteobacteria</taxon>
        <taxon>Sphingomonadales</taxon>
        <taxon>Sphingomonadaceae</taxon>
        <taxon>Novosphingobium</taxon>
    </lineage>
</organism>
<keyword evidence="3 8" id="KW-0545">Nucleotide biosynthesis</keyword>
<evidence type="ECO:0000313" key="11">
    <source>
        <dbReference type="EMBL" id="AOR81132.1"/>
    </source>
</evidence>
<evidence type="ECO:0000256" key="2">
    <source>
        <dbReference type="ARBA" id="ARBA00022679"/>
    </source>
</evidence>
<dbReference type="SUPFAM" id="SSF53271">
    <property type="entry name" value="PRTase-like"/>
    <property type="match status" value="2"/>
</dbReference>
<reference evidence="12 13" key="1">
    <citation type="submission" date="2014-03" db="EMBL/GenBank/DDBJ databases">
        <title>Whole genome sequence of Novosphingobium resinovorum KF1.</title>
        <authorList>
            <person name="Gan H.M."/>
            <person name="Gan H.Y."/>
            <person name="Chew T.H."/>
            <person name="Savka M.A."/>
        </authorList>
    </citation>
    <scope>NUCLEOTIDE SEQUENCE [LARGE SCALE GENOMIC DNA]</scope>
    <source>
        <strain evidence="12 13">KF1</strain>
    </source>
</reference>
<dbReference type="RefSeq" id="WP_004212748.1">
    <property type="nucleotide sequence ID" value="NZ_CP017078.1"/>
</dbReference>
<dbReference type="GO" id="GO:0005737">
    <property type="term" value="C:cytoplasm"/>
    <property type="evidence" value="ECO:0007669"/>
    <property type="project" value="TreeGrafter"/>
</dbReference>
<protein>
    <recommendedName>
        <fullName evidence="1">ribose-phosphate diphosphokinase</fullName>
        <ecNumber evidence="1">2.7.6.1</ecNumber>
    </recommendedName>
</protein>
<dbReference type="Pfam" id="PF00156">
    <property type="entry name" value="Pribosyltran"/>
    <property type="match status" value="1"/>
</dbReference>
<dbReference type="GO" id="GO:0005524">
    <property type="term" value="F:ATP binding"/>
    <property type="evidence" value="ECO:0007669"/>
    <property type="project" value="UniProtKB-KW"/>
</dbReference>
<comment type="catalytic activity">
    <reaction evidence="7">
        <text>D-ribose 5-phosphate + ATP = 5-phospho-alpha-D-ribose 1-diphosphate + AMP + H(+)</text>
        <dbReference type="Rhea" id="RHEA:15609"/>
        <dbReference type="ChEBI" id="CHEBI:15378"/>
        <dbReference type="ChEBI" id="CHEBI:30616"/>
        <dbReference type="ChEBI" id="CHEBI:58017"/>
        <dbReference type="ChEBI" id="CHEBI:78346"/>
        <dbReference type="ChEBI" id="CHEBI:456215"/>
        <dbReference type="EC" id="2.7.6.1"/>
    </reaction>
</comment>
<reference evidence="11" key="2">
    <citation type="submission" date="2016-08" db="EMBL/GenBank/DDBJ databases">
        <authorList>
            <person name="Seilhamer J.J."/>
        </authorList>
    </citation>
    <scope>NUCLEOTIDE SEQUENCE [LARGE SCALE GENOMIC DNA]</scope>
    <source>
        <strain evidence="11">SA1</strain>
        <plasmid evidence="11">pSA3</plasmid>
    </source>
</reference>
<evidence type="ECO:0000259" key="10">
    <source>
        <dbReference type="Pfam" id="PF13793"/>
    </source>
</evidence>
<name>A0A031JVD8_9SPHN</name>
<reference evidence="14" key="3">
    <citation type="journal article" date="2017" name="J. Biotechnol.">
        <title>Complete genome sequence of Novosphingobium resinovorum SA1, a versatile xenobiotic-degrading bacterium capable of utilizing sulfanilic acid.</title>
        <authorList>
            <person name="Hegedus B."/>
            <person name="Kos P.B."/>
            <person name="Balint B."/>
            <person name="Maroti G."/>
            <person name="Gan H.M."/>
            <person name="Perei K."/>
            <person name="Rakhely G."/>
        </authorList>
    </citation>
    <scope>NUCLEOTIDE SEQUENCE [LARGE SCALE GENOMIC DNA]</scope>
    <source>
        <strain evidence="14">SA1</strain>
    </source>
</reference>
<accession>A0A031JVD8</accession>
<keyword evidence="2 12" id="KW-0808">Transferase</keyword>
<evidence type="ECO:0000256" key="5">
    <source>
        <dbReference type="ARBA" id="ARBA00022777"/>
    </source>
</evidence>
<comment type="similarity">
    <text evidence="8">Belongs to the ribose-phosphate pyrophosphokinase family.</text>
</comment>
<dbReference type="PANTHER" id="PTHR10210:SF32">
    <property type="entry name" value="RIBOSE-PHOSPHATE PYROPHOSPHOKINASE 2"/>
    <property type="match status" value="1"/>
</dbReference>
<evidence type="ECO:0000313" key="13">
    <source>
        <dbReference type="Proteomes" id="UP000024329"/>
    </source>
</evidence>
<gene>
    <name evidence="11" type="ORF">BES08_30095</name>
    <name evidence="12" type="ORF">BV97_02964</name>
</gene>
<keyword evidence="4" id="KW-0547">Nucleotide-binding</keyword>